<accession>A0AAD7Q732</accession>
<dbReference type="PANTHER" id="PTHR37610:SF75">
    <property type="entry name" value="RETROTRANSPOSON COPIA-LIKE N-TERMINAL DOMAIN-CONTAINING PROTEIN"/>
    <property type="match status" value="1"/>
</dbReference>
<dbReference type="PANTHER" id="PTHR37610">
    <property type="entry name" value="CCHC-TYPE DOMAIN-CONTAINING PROTEIN"/>
    <property type="match status" value="1"/>
</dbReference>
<evidence type="ECO:0000313" key="4">
    <source>
        <dbReference type="Proteomes" id="UP001163823"/>
    </source>
</evidence>
<gene>
    <name evidence="3" type="ORF">O6P43_005908</name>
</gene>
<sequence>MDIKPVESDPKYSQWVAENSLVMSWLLNSMQANIGFLLLDTSNIIWTAVAHTYSQTSNDALAYELRKKVRETNQMDMAVSRYYAELCSLWKELDYYQNFQPKCLMMLQVLGRDPFPPYDKHMHMFSKRKAGGVLCCILLHMTILPWLLILKKSTKLAQSQVFYKEVSESSPYSTGSDGSIFSRLEMQTLRHLMAGLDVSSASTSASNLATSNFPYIGTSAFHVFSSTPWNIDLGATDHMTSSSNLFFVYFPCFGKAKVRIADGSLSSVSGKGSVHRSSSMSLSSVLHGPNLSVNLLSVSRIIESLNCHVSFFSTHCLFQEMGIGRMIGSGRAHGGLYFLDDDFSLDLKKLAKGGAL</sequence>
<protein>
    <submittedName>
        <fullName evidence="3">Retrovirus-related Pol polyprotein from transposon TNT 1-94</fullName>
    </submittedName>
</protein>
<keyword evidence="1" id="KW-0812">Transmembrane</keyword>
<organism evidence="3 4">
    <name type="scientific">Quillaja saponaria</name>
    <name type="common">Soap bark tree</name>
    <dbReference type="NCBI Taxonomy" id="32244"/>
    <lineage>
        <taxon>Eukaryota</taxon>
        <taxon>Viridiplantae</taxon>
        <taxon>Streptophyta</taxon>
        <taxon>Embryophyta</taxon>
        <taxon>Tracheophyta</taxon>
        <taxon>Spermatophyta</taxon>
        <taxon>Magnoliopsida</taxon>
        <taxon>eudicotyledons</taxon>
        <taxon>Gunneridae</taxon>
        <taxon>Pentapetalae</taxon>
        <taxon>rosids</taxon>
        <taxon>fabids</taxon>
        <taxon>Fabales</taxon>
        <taxon>Quillajaceae</taxon>
        <taxon>Quillaja</taxon>
    </lineage>
</organism>
<dbReference type="Pfam" id="PF22936">
    <property type="entry name" value="Pol_BBD"/>
    <property type="match status" value="1"/>
</dbReference>
<evidence type="ECO:0000259" key="2">
    <source>
        <dbReference type="Pfam" id="PF22936"/>
    </source>
</evidence>
<dbReference type="Proteomes" id="UP001163823">
    <property type="component" value="Chromosome 3"/>
</dbReference>
<feature type="domain" description="Retrovirus-related Pol polyprotein from transposon TNT 1-94-like beta-barrel" evidence="2">
    <location>
        <begin position="229"/>
        <end position="303"/>
    </location>
</feature>
<reference evidence="3" key="1">
    <citation type="journal article" date="2023" name="Science">
        <title>Elucidation of the pathway for biosynthesis of saponin adjuvants from the soapbark tree.</title>
        <authorList>
            <person name="Reed J."/>
            <person name="Orme A."/>
            <person name="El-Demerdash A."/>
            <person name="Owen C."/>
            <person name="Martin L.B.B."/>
            <person name="Misra R.C."/>
            <person name="Kikuchi S."/>
            <person name="Rejzek M."/>
            <person name="Martin A.C."/>
            <person name="Harkess A."/>
            <person name="Leebens-Mack J."/>
            <person name="Louveau T."/>
            <person name="Stephenson M.J."/>
            <person name="Osbourn A."/>
        </authorList>
    </citation>
    <scope>NUCLEOTIDE SEQUENCE</scope>
    <source>
        <strain evidence="3">S10</strain>
    </source>
</reference>
<proteinExistence type="predicted"/>
<keyword evidence="1" id="KW-0472">Membrane</keyword>
<name>A0AAD7Q732_QUISA</name>
<dbReference type="AlphaFoldDB" id="A0AAD7Q732"/>
<feature type="transmembrane region" description="Helical" evidence="1">
    <location>
        <begin position="130"/>
        <end position="149"/>
    </location>
</feature>
<dbReference type="EMBL" id="JARAOO010000003">
    <property type="protein sequence ID" value="KAJ7976083.1"/>
    <property type="molecule type" value="Genomic_DNA"/>
</dbReference>
<evidence type="ECO:0000256" key="1">
    <source>
        <dbReference type="SAM" id="Phobius"/>
    </source>
</evidence>
<dbReference type="InterPro" id="IPR054722">
    <property type="entry name" value="PolX-like_BBD"/>
</dbReference>
<keyword evidence="4" id="KW-1185">Reference proteome</keyword>
<dbReference type="KEGG" id="qsa:O6P43_005908"/>
<keyword evidence="1" id="KW-1133">Transmembrane helix</keyword>
<evidence type="ECO:0000313" key="3">
    <source>
        <dbReference type="EMBL" id="KAJ7976083.1"/>
    </source>
</evidence>
<comment type="caution">
    <text evidence="3">The sequence shown here is derived from an EMBL/GenBank/DDBJ whole genome shotgun (WGS) entry which is preliminary data.</text>
</comment>